<feature type="transmembrane region" description="Helical" evidence="1">
    <location>
        <begin position="68"/>
        <end position="86"/>
    </location>
</feature>
<name>A0ABT1ZRH3_9BURK</name>
<protein>
    <recommendedName>
        <fullName evidence="4">Transmembrane protein</fullName>
    </recommendedName>
</protein>
<dbReference type="EMBL" id="JANUGW010000008">
    <property type="protein sequence ID" value="MCS0582521.1"/>
    <property type="molecule type" value="Genomic_DNA"/>
</dbReference>
<organism evidence="2 3">
    <name type="scientific">Massilia pinisoli</name>
    <dbReference type="NCBI Taxonomy" id="1772194"/>
    <lineage>
        <taxon>Bacteria</taxon>
        <taxon>Pseudomonadati</taxon>
        <taxon>Pseudomonadota</taxon>
        <taxon>Betaproteobacteria</taxon>
        <taxon>Burkholderiales</taxon>
        <taxon>Oxalobacteraceae</taxon>
        <taxon>Telluria group</taxon>
        <taxon>Massilia</taxon>
    </lineage>
</organism>
<proteinExistence type="predicted"/>
<accession>A0ABT1ZRH3</accession>
<dbReference type="Proteomes" id="UP001204151">
    <property type="component" value="Unassembled WGS sequence"/>
</dbReference>
<keyword evidence="1" id="KW-1133">Transmembrane helix</keyword>
<feature type="transmembrane region" description="Helical" evidence="1">
    <location>
        <begin position="92"/>
        <end position="115"/>
    </location>
</feature>
<feature type="transmembrane region" description="Helical" evidence="1">
    <location>
        <begin position="34"/>
        <end position="56"/>
    </location>
</feature>
<comment type="caution">
    <text evidence="2">The sequence shown here is derived from an EMBL/GenBank/DDBJ whole genome shotgun (WGS) entry which is preliminary data.</text>
</comment>
<reference evidence="2 3" key="1">
    <citation type="submission" date="2022-08" db="EMBL/GenBank/DDBJ databases">
        <title>Reclassification of Massilia species as members of the genera Telluria, Duganella, Pseudoduganella, Mokoshia gen. nov. and Zemynaea gen. nov. using orthogonal and non-orthogonal genome-based approaches.</title>
        <authorList>
            <person name="Bowman J.P."/>
        </authorList>
    </citation>
    <scope>NUCLEOTIDE SEQUENCE [LARGE SCALE GENOMIC DNA]</scope>
    <source>
        <strain evidence="2 3">JCM 31316</strain>
    </source>
</reference>
<dbReference type="RefSeq" id="WP_258817096.1">
    <property type="nucleotide sequence ID" value="NZ_JANUGW010000008.1"/>
</dbReference>
<evidence type="ECO:0008006" key="4">
    <source>
        <dbReference type="Google" id="ProtNLM"/>
    </source>
</evidence>
<evidence type="ECO:0000313" key="3">
    <source>
        <dbReference type="Proteomes" id="UP001204151"/>
    </source>
</evidence>
<keyword evidence="3" id="KW-1185">Reference proteome</keyword>
<evidence type="ECO:0000313" key="2">
    <source>
        <dbReference type="EMBL" id="MCS0582521.1"/>
    </source>
</evidence>
<keyword evidence="1" id="KW-0812">Transmembrane</keyword>
<keyword evidence="1" id="KW-0472">Membrane</keyword>
<evidence type="ECO:0000256" key="1">
    <source>
        <dbReference type="SAM" id="Phobius"/>
    </source>
</evidence>
<gene>
    <name evidence="2" type="ORF">NX784_13050</name>
</gene>
<sequence length="135" mass="14890">MIFLRLLSFFIAIAIPMVPPLVLSDVSTPGMDGLPVLVSVLGICLLSGSFLYIALLAPRMRRSIPLRILGGVLLMLPAALSLVALWSSSEEEMLWCGGLLLAVTVLMFISFIFPATPDRRQRPMRERERQEPALP</sequence>